<proteinExistence type="predicted"/>
<evidence type="ECO:0000313" key="2">
    <source>
        <dbReference type="Proteomes" id="UP000699042"/>
    </source>
</evidence>
<reference evidence="1" key="1">
    <citation type="submission" date="2021-05" db="EMBL/GenBank/DDBJ databases">
        <title>Comparative genomics of three Colletotrichum scovillei strains and genetic complementation revealed genes involved fungal growth and virulence on chili pepper.</title>
        <authorList>
            <person name="Hsieh D.-K."/>
            <person name="Chuang S.-C."/>
            <person name="Chen C.-Y."/>
            <person name="Chao Y.-T."/>
            <person name="Lu M.-Y.J."/>
            <person name="Lee M.-H."/>
            <person name="Shih M.-C."/>
        </authorList>
    </citation>
    <scope>NUCLEOTIDE SEQUENCE</scope>
    <source>
        <strain evidence="1">Coll-153</strain>
    </source>
</reference>
<comment type="caution">
    <text evidence="1">The sequence shown here is derived from an EMBL/GenBank/DDBJ whole genome shotgun (WGS) entry which is preliminary data.</text>
</comment>
<dbReference type="AlphaFoldDB" id="A0A9P7RJX2"/>
<organism evidence="1 2">
    <name type="scientific">Colletotrichum scovillei</name>
    <dbReference type="NCBI Taxonomy" id="1209932"/>
    <lineage>
        <taxon>Eukaryota</taxon>
        <taxon>Fungi</taxon>
        <taxon>Dikarya</taxon>
        <taxon>Ascomycota</taxon>
        <taxon>Pezizomycotina</taxon>
        <taxon>Sordariomycetes</taxon>
        <taxon>Hypocreomycetidae</taxon>
        <taxon>Glomerellales</taxon>
        <taxon>Glomerellaceae</taxon>
        <taxon>Colletotrichum</taxon>
        <taxon>Colletotrichum acutatum species complex</taxon>
    </lineage>
</organism>
<sequence length="102" mass="11602">MHCWDEFKRSAFGEIGPNFASRMALGRRPCHWLQSYVFRVTLFRVELAAWGAIEDSLGRMGNVRSHGWLRVGRPANHDDSSGTEPNSDELSACVQLRLNQQL</sequence>
<dbReference type="Proteomes" id="UP000699042">
    <property type="component" value="Unassembled WGS sequence"/>
</dbReference>
<dbReference type="EMBL" id="JAESDN010000001">
    <property type="protein sequence ID" value="KAG7058382.1"/>
    <property type="molecule type" value="Genomic_DNA"/>
</dbReference>
<name>A0A9P7RJX2_9PEZI</name>
<keyword evidence="2" id="KW-1185">Reference proteome</keyword>
<evidence type="ECO:0000313" key="1">
    <source>
        <dbReference type="EMBL" id="KAG7058382.1"/>
    </source>
</evidence>
<protein>
    <submittedName>
        <fullName evidence="1">Uncharacterized protein</fullName>
    </submittedName>
</protein>
<gene>
    <name evidence="1" type="ORF">JMJ77_005759</name>
</gene>
<accession>A0A9P7RJX2</accession>